<evidence type="ECO:0000313" key="3">
    <source>
        <dbReference type="Proteomes" id="UP000247702"/>
    </source>
</evidence>
<dbReference type="EMBL" id="BEXD01004085">
    <property type="protein sequence ID" value="GBC06574.1"/>
    <property type="molecule type" value="Genomic_DNA"/>
</dbReference>
<dbReference type="Proteomes" id="UP000247702">
    <property type="component" value="Unassembled WGS sequence"/>
</dbReference>
<dbReference type="AlphaFoldDB" id="A0A2Z6RV04"/>
<accession>A0A2Z6RV04</accession>
<evidence type="ECO:0000313" key="2">
    <source>
        <dbReference type="EMBL" id="GES99786.1"/>
    </source>
</evidence>
<organism evidence="1 3">
    <name type="scientific">Rhizophagus clarus</name>
    <dbReference type="NCBI Taxonomy" id="94130"/>
    <lineage>
        <taxon>Eukaryota</taxon>
        <taxon>Fungi</taxon>
        <taxon>Fungi incertae sedis</taxon>
        <taxon>Mucoromycota</taxon>
        <taxon>Glomeromycotina</taxon>
        <taxon>Glomeromycetes</taxon>
        <taxon>Glomerales</taxon>
        <taxon>Glomeraceae</taxon>
        <taxon>Rhizophagus</taxon>
    </lineage>
</organism>
<protein>
    <submittedName>
        <fullName evidence="1">Uncharacterized protein</fullName>
    </submittedName>
</protein>
<proteinExistence type="predicted"/>
<dbReference type="EMBL" id="BLAL01000285">
    <property type="protein sequence ID" value="GES99786.1"/>
    <property type="molecule type" value="Genomic_DNA"/>
</dbReference>
<keyword evidence="3" id="KW-1185">Reference proteome</keyword>
<evidence type="ECO:0000313" key="1">
    <source>
        <dbReference type="EMBL" id="GBC06574.1"/>
    </source>
</evidence>
<name>A0A2Z6RV04_9GLOM</name>
<reference evidence="1 3" key="1">
    <citation type="submission" date="2017-11" db="EMBL/GenBank/DDBJ databases">
        <title>The genome of Rhizophagus clarus HR1 reveals common genetic basis of auxotrophy among arbuscular mycorrhizal fungi.</title>
        <authorList>
            <person name="Kobayashi Y."/>
        </authorList>
    </citation>
    <scope>NUCLEOTIDE SEQUENCE [LARGE SCALE GENOMIC DNA]</scope>
    <source>
        <strain evidence="1 3">HR1</strain>
    </source>
</reference>
<comment type="caution">
    <text evidence="1">The sequence shown here is derived from an EMBL/GenBank/DDBJ whole genome shotgun (WGS) entry which is preliminary data.</text>
</comment>
<reference evidence="2" key="2">
    <citation type="submission" date="2019-10" db="EMBL/GenBank/DDBJ databases">
        <title>Conservation and host-specific expression of non-tandemly repeated heterogenous ribosome RNA gene in arbuscular mycorrhizal fungi.</title>
        <authorList>
            <person name="Maeda T."/>
            <person name="Kobayashi Y."/>
            <person name="Nakagawa T."/>
            <person name="Ezawa T."/>
            <person name="Yamaguchi K."/>
            <person name="Bino T."/>
            <person name="Nishimoto Y."/>
            <person name="Shigenobu S."/>
            <person name="Kawaguchi M."/>
        </authorList>
    </citation>
    <scope>NUCLEOTIDE SEQUENCE</scope>
    <source>
        <strain evidence="2">HR1</strain>
    </source>
</reference>
<gene>
    <name evidence="2" type="ORF">RCL2_002626900</name>
    <name evidence="1" type="ORF">RclHR1_06930003</name>
</gene>
<dbReference type="Proteomes" id="UP000615446">
    <property type="component" value="Unassembled WGS sequence"/>
</dbReference>
<sequence length="234" mass="27356">MYLYRSSISHDNIDNVSEILANFFNRYMEYMDPQILNWCRCRNVINDNTKNILSSKDLNFQRFVDAITSQNINPTNLTLTDNIQAYQRIFPNNLTSIVTFMKFVLGITYLLNNFNATYFEDVCPFIGITYFVYSNINHSPLLNSNLDDKSLILQDIRNLWSIFLFRKTTSHSNLNGEWDVLVRETQRPFFTDSRRVNLTPAFNIIDFGTTRVAIPLSIYIQNSLIQTLNDVLNI</sequence>